<protein>
    <submittedName>
        <fullName evidence="5">Uncharacterized protein</fullName>
    </submittedName>
</protein>
<dbReference type="Pfam" id="PF03726">
    <property type="entry name" value="PNPase"/>
    <property type="match status" value="1"/>
</dbReference>
<feature type="domain" description="Exoribonuclease phosphorolytic" evidence="2">
    <location>
        <begin position="30"/>
        <end position="164"/>
    </location>
</feature>
<dbReference type="InterPro" id="IPR001247">
    <property type="entry name" value="ExoRNase_PH_dom1"/>
</dbReference>
<name>A0A382YS46_9ZZZZ</name>
<dbReference type="GO" id="GO:0006402">
    <property type="term" value="P:mRNA catabolic process"/>
    <property type="evidence" value="ECO:0007669"/>
    <property type="project" value="InterPro"/>
</dbReference>
<dbReference type="InterPro" id="IPR027408">
    <property type="entry name" value="PNPase/RNase_PH_dom_sf"/>
</dbReference>
<dbReference type="Gene3D" id="3.30.230.70">
    <property type="entry name" value="GHMP Kinase, N-terminal domain"/>
    <property type="match status" value="1"/>
</dbReference>
<dbReference type="InterPro" id="IPR020568">
    <property type="entry name" value="Ribosomal_Su5_D2-typ_SF"/>
</dbReference>
<dbReference type="EMBL" id="UINC01177583">
    <property type="protein sequence ID" value="SVD85308.1"/>
    <property type="molecule type" value="Genomic_DNA"/>
</dbReference>
<dbReference type="SUPFAM" id="SSF55666">
    <property type="entry name" value="Ribonuclease PH domain 2-like"/>
    <property type="match status" value="1"/>
</dbReference>
<dbReference type="InterPro" id="IPR012162">
    <property type="entry name" value="PNPase"/>
</dbReference>
<dbReference type="CDD" id="cd11364">
    <property type="entry name" value="RNase_PH_PNPase_2"/>
    <property type="match status" value="1"/>
</dbReference>
<dbReference type="InterPro" id="IPR015847">
    <property type="entry name" value="ExoRNase_PH_dom2"/>
</dbReference>
<evidence type="ECO:0000256" key="1">
    <source>
        <dbReference type="ARBA" id="ARBA00022884"/>
    </source>
</evidence>
<proteinExistence type="predicted"/>
<dbReference type="Pfam" id="PF01138">
    <property type="entry name" value="RNase_PH"/>
    <property type="match status" value="1"/>
</dbReference>
<dbReference type="AlphaFoldDB" id="A0A382YS46"/>
<feature type="non-terminal residue" evidence="5">
    <location>
        <position position="262"/>
    </location>
</feature>
<evidence type="ECO:0000259" key="3">
    <source>
        <dbReference type="Pfam" id="PF03725"/>
    </source>
</evidence>
<feature type="domain" description="Exoribonuclease phosphorolytic" evidence="3">
    <location>
        <begin position="168"/>
        <end position="237"/>
    </location>
</feature>
<dbReference type="GO" id="GO:0000175">
    <property type="term" value="F:3'-5'-RNA exonuclease activity"/>
    <property type="evidence" value="ECO:0007669"/>
    <property type="project" value="TreeGrafter"/>
</dbReference>
<evidence type="ECO:0000259" key="2">
    <source>
        <dbReference type="Pfam" id="PF01138"/>
    </source>
</evidence>
<dbReference type="InterPro" id="IPR036345">
    <property type="entry name" value="ExoRNase_PH_dom2_sf"/>
</dbReference>
<dbReference type="GO" id="GO:0004654">
    <property type="term" value="F:polyribonucleotide nucleotidyltransferase activity"/>
    <property type="evidence" value="ECO:0007669"/>
    <property type="project" value="InterPro"/>
</dbReference>
<feature type="non-terminal residue" evidence="5">
    <location>
        <position position="1"/>
    </location>
</feature>
<dbReference type="GO" id="GO:0005829">
    <property type="term" value="C:cytosol"/>
    <property type="evidence" value="ECO:0007669"/>
    <property type="project" value="TreeGrafter"/>
</dbReference>
<evidence type="ECO:0000313" key="5">
    <source>
        <dbReference type="EMBL" id="SVD85308.1"/>
    </source>
</evidence>
<dbReference type="GO" id="GO:0006396">
    <property type="term" value="P:RNA processing"/>
    <property type="evidence" value="ECO:0007669"/>
    <property type="project" value="InterPro"/>
</dbReference>
<keyword evidence="1" id="KW-0694">RNA-binding</keyword>
<dbReference type="SUPFAM" id="SSF54211">
    <property type="entry name" value="Ribosomal protein S5 domain 2-like"/>
    <property type="match status" value="1"/>
</dbReference>
<dbReference type="InterPro" id="IPR015848">
    <property type="entry name" value="PNPase_PH_RNA-bd_bac/org-type"/>
</dbReference>
<dbReference type="Pfam" id="PF03725">
    <property type="entry name" value="RNase_PH_C"/>
    <property type="match status" value="1"/>
</dbReference>
<dbReference type="GO" id="GO:0003723">
    <property type="term" value="F:RNA binding"/>
    <property type="evidence" value="ECO:0007669"/>
    <property type="project" value="UniProtKB-KW"/>
</dbReference>
<feature type="domain" description="Polyribonucleotide nucleotidyltransferase RNA-binding" evidence="4">
    <location>
        <begin position="3"/>
        <end position="26"/>
    </location>
</feature>
<dbReference type="PANTHER" id="PTHR11252">
    <property type="entry name" value="POLYRIBONUCLEOTIDE NUCLEOTIDYLTRANSFERASE"/>
    <property type="match status" value="1"/>
</dbReference>
<gene>
    <name evidence="5" type="ORF">METZ01_LOCUS438162</name>
</gene>
<sequence length="262" mass="28517">NYIKKIEKSTVRERILAGEPRIDGRDSSTVRELAIEIGVLENTHGSALFTRGETQALVTTTLGSKRDAQLIEKLETNDRIEDHFMLHYNFPPYCVGETGRVMGVKRREVGHGRLARRGITACLPSIEDFPYSIRVVSEITESNGSSSMASVCGSSLALMDAGVPIKAPVAGIAMGLVKDDDRFTVLTDILGDEDHLGDMDFKVAGTSRGINALQMDIKIDGITEDIMSIALTQAKEARLNIIGQMNQVISEPNEASKNAPKT</sequence>
<dbReference type="PANTHER" id="PTHR11252:SF0">
    <property type="entry name" value="POLYRIBONUCLEOTIDE NUCLEOTIDYLTRANSFERASE 1, MITOCHONDRIAL"/>
    <property type="match status" value="1"/>
</dbReference>
<accession>A0A382YS46</accession>
<reference evidence="5" key="1">
    <citation type="submission" date="2018-05" db="EMBL/GenBank/DDBJ databases">
        <authorList>
            <person name="Lanie J.A."/>
            <person name="Ng W.-L."/>
            <person name="Kazmierczak K.M."/>
            <person name="Andrzejewski T.M."/>
            <person name="Davidsen T.M."/>
            <person name="Wayne K.J."/>
            <person name="Tettelin H."/>
            <person name="Glass J.I."/>
            <person name="Rusch D."/>
            <person name="Podicherti R."/>
            <person name="Tsui H.-C.T."/>
            <person name="Winkler M.E."/>
        </authorList>
    </citation>
    <scope>NUCLEOTIDE SEQUENCE</scope>
</reference>
<organism evidence="5">
    <name type="scientific">marine metagenome</name>
    <dbReference type="NCBI Taxonomy" id="408172"/>
    <lineage>
        <taxon>unclassified sequences</taxon>
        <taxon>metagenomes</taxon>
        <taxon>ecological metagenomes</taxon>
    </lineage>
</organism>
<evidence type="ECO:0000259" key="4">
    <source>
        <dbReference type="Pfam" id="PF03726"/>
    </source>
</evidence>
<dbReference type="FunFam" id="3.30.230.70:FF:000002">
    <property type="entry name" value="Polyribonucleotide nucleotidyltransferase"/>
    <property type="match status" value="1"/>
</dbReference>